<keyword evidence="1" id="KW-0732">Signal</keyword>
<name>A0A316YWN5_9BASI</name>
<gene>
    <name evidence="2" type="ORF">FA10DRAFT_264294</name>
</gene>
<dbReference type="RefSeq" id="XP_025380877.1">
    <property type="nucleotide sequence ID" value="XM_025520593.1"/>
</dbReference>
<accession>A0A316YWN5</accession>
<evidence type="ECO:0000256" key="1">
    <source>
        <dbReference type="SAM" id="SignalP"/>
    </source>
</evidence>
<dbReference type="GeneID" id="37042509"/>
<evidence type="ECO:0000313" key="3">
    <source>
        <dbReference type="Proteomes" id="UP000245768"/>
    </source>
</evidence>
<evidence type="ECO:0000313" key="2">
    <source>
        <dbReference type="EMBL" id="PWN93679.1"/>
    </source>
</evidence>
<keyword evidence="3" id="KW-1185">Reference proteome</keyword>
<organism evidence="2 3">
    <name type="scientific">Acaromyces ingoldii</name>
    <dbReference type="NCBI Taxonomy" id="215250"/>
    <lineage>
        <taxon>Eukaryota</taxon>
        <taxon>Fungi</taxon>
        <taxon>Dikarya</taxon>
        <taxon>Basidiomycota</taxon>
        <taxon>Ustilaginomycotina</taxon>
        <taxon>Exobasidiomycetes</taxon>
        <taxon>Exobasidiales</taxon>
        <taxon>Cryptobasidiaceae</taxon>
        <taxon>Acaromyces</taxon>
    </lineage>
</organism>
<dbReference type="AlphaFoldDB" id="A0A316YWN5"/>
<feature type="signal peptide" evidence="1">
    <location>
        <begin position="1"/>
        <end position="19"/>
    </location>
</feature>
<protein>
    <submittedName>
        <fullName evidence="2">Uncharacterized protein</fullName>
    </submittedName>
</protein>
<dbReference type="InParanoid" id="A0A316YWN5"/>
<feature type="chain" id="PRO_5016262641" evidence="1">
    <location>
        <begin position="20"/>
        <end position="168"/>
    </location>
</feature>
<dbReference type="EMBL" id="KZ819634">
    <property type="protein sequence ID" value="PWN93679.1"/>
    <property type="molecule type" value="Genomic_DNA"/>
</dbReference>
<sequence>MKSFYFATLAAAMALAANGAAIVLPRAGPKVPGNVHISLSTTSGEVPGTSGGNQPVGDQTDFAVVLPDGKKLTAQDAQCHDTPFGNGPAGSTCTFNDPQLKVPLDVFYIVTDAKIGQETMKIDYNGKHIESTLGGGGQKDKLADECTKDKNNAPFKANTVMTCDVQTP</sequence>
<reference evidence="2 3" key="1">
    <citation type="journal article" date="2018" name="Mol. Biol. Evol.">
        <title>Broad Genomic Sampling Reveals a Smut Pathogenic Ancestry of the Fungal Clade Ustilaginomycotina.</title>
        <authorList>
            <person name="Kijpornyongpan T."/>
            <person name="Mondo S.J."/>
            <person name="Barry K."/>
            <person name="Sandor L."/>
            <person name="Lee J."/>
            <person name="Lipzen A."/>
            <person name="Pangilinan J."/>
            <person name="LaButti K."/>
            <person name="Hainaut M."/>
            <person name="Henrissat B."/>
            <person name="Grigoriev I.V."/>
            <person name="Spatafora J.W."/>
            <person name="Aime M.C."/>
        </authorList>
    </citation>
    <scope>NUCLEOTIDE SEQUENCE [LARGE SCALE GENOMIC DNA]</scope>
    <source>
        <strain evidence="2 3">MCA 4198</strain>
    </source>
</reference>
<proteinExistence type="predicted"/>
<dbReference type="Proteomes" id="UP000245768">
    <property type="component" value="Unassembled WGS sequence"/>
</dbReference>